<gene>
    <name evidence="3" type="primary">Piso0_001613</name>
    <name evidence="3" type="ORF">GNLVRS01_PISO0F10235g</name>
</gene>
<feature type="compositionally biased region" description="Low complexity" evidence="1">
    <location>
        <begin position="328"/>
        <end position="344"/>
    </location>
</feature>
<feature type="region of interest" description="Disordered" evidence="1">
    <location>
        <begin position="323"/>
        <end position="364"/>
    </location>
</feature>
<dbReference type="EMBL" id="FO082054">
    <property type="protein sequence ID" value="CCE88827.1"/>
    <property type="molecule type" value="Genomic_DNA"/>
</dbReference>
<keyword evidence="4" id="KW-1185">Reference proteome</keyword>
<keyword evidence="2" id="KW-0812">Transmembrane</keyword>
<name>G8YL93_PICSO</name>
<organism evidence="3 4">
    <name type="scientific">Pichia sorbitophila (strain ATCC MYA-4447 / BCRC 22081 / CBS 7064 / NBRC 10061 / NRRL Y-12695)</name>
    <name type="common">Hybrid yeast</name>
    <dbReference type="NCBI Taxonomy" id="559304"/>
    <lineage>
        <taxon>Eukaryota</taxon>
        <taxon>Fungi</taxon>
        <taxon>Dikarya</taxon>
        <taxon>Ascomycota</taxon>
        <taxon>Saccharomycotina</taxon>
        <taxon>Pichiomycetes</taxon>
        <taxon>Debaryomycetaceae</taxon>
        <taxon>Millerozyma</taxon>
    </lineage>
</organism>
<proteinExistence type="predicted"/>
<dbReference type="HOGENOM" id="CLU_595980_0_0_1"/>
<keyword evidence="2" id="KW-1133">Transmembrane helix</keyword>
<evidence type="ECO:0000313" key="3">
    <source>
        <dbReference type="EMBL" id="CCE88827.1"/>
    </source>
</evidence>
<feature type="transmembrane region" description="Helical" evidence="2">
    <location>
        <begin position="33"/>
        <end position="52"/>
    </location>
</feature>
<sequence>MATEKKSEAFQKHADSGIISSLFMSSESALKVLFKYSVSPVLLIYSVFLIYWMSVYLLIRSSSVAVLFVLSPSSLVDFISDYHHYKKEEANSDSELSNMDQALEYTGNSLIRSPTGSQGPSTLAQRICDLAILLFRSLKQQEKVLAIGDRIEESLYVSEKGEYVFDRYVGQYVRYVIKKTRPSEEEVYKFKGVALSRSEGFIHYIKCAKKTSTSHARPASVTSDENCIKIKQFPVVNEPTSLPTKDIHSYRVTLAECDQLVYQEGTSGDTVSYSTSDEIKGMEYDQKVSNKNCQDESFMSSRFEPPRFIHRPSTNGFVLENRSKDLSSSEASNPSSSNSSSSGSDFLRNDRPSGNTCVSSPPVLSQSMKHKIESYLDKYKENLNTNKPLQVRTRGLSSSEQVKLINIELPNKERSTLKLSITPKKPKKKRIQNENNPFLSRKIKKSLSIEDPSYLEEAKDNIKKVTEI</sequence>
<accession>G8YL93</accession>
<dbReference type="Proteomes" id="UP000005222">
    <property type="component" value="Chromosome F"/>
</dbReference>
<reference evidence="3 4" key="1">
    <citation type="journal article" date="2012" name="G3 (Bethesda)">
        <title>Pichia sorbitophila, an interspecies yeast hybrid reveals early steps of genome resolution following polyploidization.</title>
        <authorList>
            <person name="Leh Louis V."/>
            <person name="Despons L."/>
            <person name="Friedrich A."/>
            <person name="Martin T."/>
            <person name="Durrens P."/>
            <person name="Casaregola S."/>
            <person name="Neuveglise C."/>
            <person name="Fairhead C."/>
            <person name="Marck C."/>
            <person name="Cruz J.A."/>
            <person name="Straub M.L."/>
            <person name="Kugler V."/>
            <person name="Sacerdot C."/>
            <person name="Uzunov Z."/>
            <person name="Thierry A."/>
            <person name="Weiss S."/>
            <person name="Bleykasten C."/>
            <person name="De Montigny J."/>
            <person name="Jacques N."/>
            <person name="Jung P."/>
            <person name="Lemaire M."/>
            <person name="Mallet S."/>
            <person name="Morel G."/>
            <person name="Richard G.F."/>
            <person name="Sarkar A."/>
            <person name="Savel G."/>
            <person name="Schacherer J."/>
            <person name="Seret M.L."/>
            <person name="Talla E."/>
            <person name="Samson G."/>
            <person name="Jubin C."/>
            <person name="Poulain J."/>
            <person name="Vacherie B."/>
            <person name="Barbe V."/>
            <person name="Pelletier E."/>
            <person name="Sherman D.J."/>
            <person name="Westhof E."/>
            <person name="Weissenbach J."/>
            <person name="Baret P.V."/>
            <person name="Wincker P."/>
            <person name="Gaillardin C."/>
            <person name="Dujon B."/>
            <person name="Souciet J.L."/>
        </authorList>
    </citation>
    <scope>NUCLEOTIDE SEQUENCE [LARGE SCALE GENOMIC DNA]</scope>
    <source>
        <strain evidence="4">ATCC MYA-4447 / BCRC 22081 / CBS 7064 / NBRC 10061 / NRRL Y-12695</strain>
    </source>
</reference>
<protein>
    <submittedName>
        <fullName evidence="3">Piso0_001613 protein</fullName>
    </submittedName>
</protein>
<evidence type="ECO:0000256" key="1">
    <source>
        <dbReference type="SAM" id="MobiDB-lite"/>
    </source>
</evidence>
<feature type="compositionally biased region" description="Polar residues" evidence="1">
    <location>
        <begin position="352"/>
        <end position="364"/>
    </location>
</feature>
<keyword evidence="2" id="KW-0472">Membrane</keyword>
<dbReference type="AlphaFoldDB" id="G8YL93"/>
<evidence type="ECO:0000256" key="2">
    <source>
        <dbReference type="SAM" id="Phobius"/>
    </source>
</evidence>
<dbReference type="InParanoid" id="G8YL93"/>
<evidence type="ECO:0000313" key="4">
    <source>
        <dbReference type="Proteomes" id="UP000005222"/>
    </source>
</evidence>